<dbReference type="EMBL" id="CM042882">
    <property type="protein sequence ID" value="KAI4380513.1"/>
    <property type="molecule type" value="Genomic_DNA"/>
</dbReference>
<gene>
    <name evidence="1" type="ORF">MLD38_006693</name>
</gene>
<accession>A0ACB9RPZ6</accession>
<proteinExistence type="predicted"/>
<reference evidence="2" key="1">
    <citation type="journal article" date="2023" name="Front. Plant Sci.">
        <title>Chromosomal-level genome assembly of Melastoma candidum provides insights into trichome evolution.</title>
        <authorList>
            <person name="Zhong Y."/>
            <person name="Wu W."/>
            <person name="Sun C."/>
            <person name="Zou P."/>
            <person name="Liu Y."/>
            <person name="Dai S."/>
            <person name="Zhou R."/>
        </authorList>
    </citation>
    <scope>NUCLEOTIDE SEQUENCE [LARGE SCALE GENOMIC DNA]</scope>
</reference>
<evidence type="ECO:0000313" key="1">
    <source>
        <dbReference type="EMBL" id="KAI4380513.1"/>
    </source>
</evidence>
<dbReference type="Proteomes" id="UP001057402">
    <property type="component" value="Chromosome 3"/>
</dbReference>
<protein>
    <submittedName>
        <fullName evidence="1">Uncharacterized protein</fullName>
    </submittedName>
</protein>
<sequence>MGIPAELYIPSNVPEKLLYKETLYYGELDNVRRARRGQLDGNRLRFSCSLGGQAPGDGTAFMGGLGYGNGAMGLFNTPTGELRCKFGLYQGDWISSYTAWALAFSSDAGRPLGDANRLQWSIGHNRLLVATLFPTTANCFISLLDYRQKDTAWNWTDIWTRKCFDENQVHDVIAIQGTKTECTVDNCGSLEFMDLRRQCGSRDRAVIREDLRQSLRSQGGQIYDLLIDGNRLFALHSKENVFDIWETPPSILYELKY</sequence>
<comment type="caution">
    <text evidence="1">The sequence shown here is derived from an EMBL/GenBank/DDBJ whole genome shotgun (WGS) entry which is preliminary data.</text>
</comment>
<keyword evidence="2" id="KW-1185">Reference proteome</keyword>
<evidence type="ECO:0000313" key="2">
    <source>
        <dbReference type="Proteomes" id="UP001057402"/>
    </source>
</evidence>
<name>A0ACB9RPZ6_9MYRT</name>
<organism evidence="1 2">
    <name type="scientific">Melastoma candidum</name>
    <dbReference type="NCBI Taxonomy" id="119954"/>
    <lineage>
        <taxon>Eukaryota</taxon>
        <taxon>Viridiplantae</taxon>
        <taxon>Streptophyta</taxon>
        <taxon>Embryophyta</taxon>
        <taxon>Tracheophyta</taxon>
        <taxon>Spermatophyta</taxon>
        <taxon>Magnoliopsida</taxon>
        <taxon>eudicotyledons</taxon>
        <taxon>Gunneridae</taxon>
        <taxon>Pentapetalae</taxon>
        <taxon>rosids</taxon>
        <taxon>malvids</taxon>
        <taxon>Myrtales</taxon>
        <taxon>Melastomataceae</taxon>
        <taxon>Melastomatoideae</taxon>
        <taxon>Melastomateae</taxon>
        <taxon>Melastoma</taxon>
    </lineage>
</organism>